<accession>A0AAE2YPA1</accession>
<name>A0AAE2YPA1_9PROT</name>
<evidence type="ECO:0000313" key="1">
    <source>
        <dbReference type="EMBL" id="MBU2787481.1"/>
    </source>
</evidence>
<proteinExistence type="predicted"/>
<protein>
    <submittedName>
        <fullName evidence="1">Uncharacterized protein</fullName>
    </submittedName>
</protein>
<sequence length="90" mass="9697">MFLLKVLFPSADAMQVALSKVREQLAELQDAPMELQSALQLLLRENPRMEAAEFAEKPAIAAIYGGFDPQAAAIAEAALLEAGALEVIQE</sequence>
<evidence type="ECO:0000313" key="2">
    <source>
        <dbReference type="Proteomes" id="UP001197378"/>
    </source>
</evidence>
<comment type="caution">
    <text evidence="1">The sequence shown here is derived from an EMBL/GenBank/DDBJ whole genome shotgun (WGS) entry which is preliminary data.</text>
</comment>
<dbReference type="Proteomes" id="UP001197378">
    <property type="component" value="Unassembled WGS sequence"/>
</dbReference>
<dbReference type="RefSeq" id="WP_215872484.1">
    <property type="nucleotide sequence ID" value="NZ_JAAXYO010000039.1"/>
</dbReference>
<dbReference type="EMBL" id="JAAXYO010000039">
    <property type="protein sequence ID" value="MBU2787481.1"/>
    <property type="molecule type" value="Genomic_DNA"/>
</dbReference>
<organism evidence="1 2">
    <name type="scientific">Igneacidithiobacillus copahuensis</name>
    <dbReference type="NCBI Taxonomy" id="2724909"/>
    <lineage>
        <taxon>Bacteria</taxon>
        <taxon>Pseudomonadati</taxon>
        <taxon>Pseudomonadota</taxon>
        <taxon>Acidithiobacillia</taxon>
        <taxon>Acidithiobacillales</taxon>
        <taxon>Acidithiobacillaceae</taxon>
        <taxon>Igneacidithiobacillus</taxon>
    </lineage>
</organism>
<reference evidence="1" key="1">
    <citation type="journal article" date="2021" name="ISME J.">
        <title>Genomic evolution of the class Acidithiobacillia: deep-branching Proteobacteria living in extreme acidic conditions.</title>
        <authorList>
            <person name="Moya-Beltran A."/>
            <person name="Beard S."/>
            <person name="Rojas-Villalobos C."/>
            <person name="Issotta F."/>
            <person name="Gallardo Y."/>
            <person name="Ulloa R."/>
            <person name="Giaveno A."/>
            <person name="Degli Esposti M."/>
            <person name="Johnson D.B."/>
            <person name="Quatrini R."/>
        </authorList>
    </citation>
    <scope>NUCLEOTIDE SEQUENCE</scope>
    <source>
        <strain evidence="1">VAN18-1</strain>
    </source>
</reference>
<gene>
    <name evidence="1" type="ORF">HFQ13_04520</name>
</gene>
<keyword evidence="2" id="KW-1185">Reference proteome</keyword>
<dbReference type="AlphaFoldDB" id="A0AAE2YPA1"/>